<evidence type="ECO:0000313" key="1">
    <source>
        <dbReference type="EMBL" id="OAA34210.1"/>
    </source>
</evidence>
<keyword evidence="2" id="KW-1185">Reference proteome</keyword>
<accession>A0A166VZZ3</accession>
<reference evidence="1 2" key="1">
    <citation type="journal article" date="2016" name="Genome Biol. Evol.">
        <title>Divergent and convergent evolution of fungal pathogenicity.</title>
        <authorList>
            <person name="Shang Y."/>
            <person name="Xiao G."/>
            <person name="Zheng P."/>
            <person name="Cen K."/>
            <person name="Zhan S."/>
            <person name="Wang C."/>
        </authorList>
    </citation>
    <scope>NUCLEOTIDE SEQUENCE [LARGE SCALE GENOMIC DNA]</scope>
    <source>
        <strain evidence="1 2">RCEF 4871</strain>
    </source>
</reference>
<dbReference type="Proteomes" id="UP000243498">
    <property type="component" value="Unassembled WGS sequence"/>
</dbReference>
<evidence type="ECO:0000313" key="2">
    <source>
        <dbReference type="Proteomes" id="UP000243498"/>
    </source>
</evidence>
<name>A0A166VZZ3_METRR</name>
<dbReference type="AlphaFoldDB" id="A0A166VZZ3"/>
<dbReference type="EMBL" id="AZHC01000059">
    <property type="protein sequence ID" value="OAA34210.1"/>
    <property type="molecule type" value="Genomic_DNA"/>
</dbReference>
<organism evidence="1 2">
    <name type="scientific">Metarhizium rileyi (strain RCEF 4871)</name>
    <name type="common">Nomuraea rileyi</name>
    <dbReference type="NCBI Taxonomy" id="1649241"/>
    <lineage>
        <taxon>Eukaryota</taxon>
        <taxon>Fungi</taxon>
        <taxon>Dikarya</taxon>
        <taxon>Ascomycota</taxon>
        <taxon>Pezizomycotina</taxon>
        <taxon>Sordariomycetes</taxon>
        <taxon>Hypocreomycetidae</taxon>
        <taxon>Hypocreales</taxon>
        <taxon>Clavicipitaceae</taxon>
        <taxon>Metarhizium</taxon>
    </lineage>
</organism>
<protein>
    <submittedName>
        <fullName evidence="1">Uncharacterized protein</fullName>
    </submittedName>
</protein>
<comment type="caution">
    <text evidence="1">The sequence shown here is derived from an EMBL/GenBank/DDBJ whole genome shotgun (WGS) entry which is preliminary data.</text>
</comment>
<sequence length="84" mass="9292">MSVLSTVTMGMDSNTRSFIGSDCFQPSNGTNRLLNRAIISPSRVKFKPQKALQESLEHAGKLPRHKCCQINVDKAKAQVETTWG</sequence>
<proteinExistence type="predicted"/>
<gene>
    <name evidence="1" type="ORF">NOR_08611</name>
</gene>